<evidence type="ECO:0000256" key="1">
    <source>
        <dbReference type="SAM" id="SignalP"/>
    </source>
</evidence>
<dbReference type="EMBL" id="BAAANY010000012">
    <property type="protein sequence ID" value="GAA1684156.1"/>
    <property type="molecule type" value="Genomic_DNA"/>
</dbReference>
<evidence type="ECO:0000313" key="3">
    <source>
        <dbReference type="Proteomes" id="UP001500618"/>
    </source>
</evidence>
<protein>
    <submittedName>
        <fullName evidence="2">Uncharacterized protein</fullName>
    </submittedName>
</protein>
<reference evidence="2 3" key="1">
    <citation type="journal article" date="2019" name="Int. J. Syst. Evol. Microbiol.">
        <title>The Global Catalogue of Microorganisms (GCM) 10K type strain sequencing project: providing services to taxonomists for standard genome sequencing and annotation.</title>
        <authorList>
            <consortium name="The Broad Institute Genomics Platform"/>
            <consortium name="The Broad Institute Genome Sequencing Center for Infectious Disease"/>
            <person name="Wu L."/>
            <person name="Ma J."/>
        </authorList>
    </citation>
    <scope>NUCLEOTIDE SEQUENCE [LARGE SCALE GENOMIC DNA]</scope>
    <source>
        <strain evidence="2 3">JCM 14718</strain>
    </source>
</reference>
<dbReference type="Proteomes" id="UP001500618">
    <property type="component" value="Unassembled WGS sequence"/>
</dbReference>
<organism evidence="2 3">
    <name type="scientific">Fodinicola feengrottensis</name>
    <dbReference type="NCBI Taxonomy" id="435914"/>
    <lineage>
        <taxon>Bacteria</taxon>
        <taxon>Bacillati</taxon>
        <taxon>Actinomycetota</taxon>
        <taxon>Actinomycetes</taxon>
        <taxon>Mycobacteriales</taxon>
        <taxon>Fodinicola</taxon>
    </lineage>
</organism>
<name>A0ABN2H9K2_9ACTN</name>
<dbReference type="InterPro" id="IPR045935">
    <property type="entry name" value="DUF6355"/>
</dbReference>
<dbReference type="Pfam" id="PF19882">
    <property type="entry name" value="DUF6355"/>
    <property type="match status" value="1"/>
</dbReference>
<feature type="signal peptide" evidence="1">
    <location>
        <begin position="1"/>
        <end position="27"/>
    </location>
</feature>
<keyword evidence="1" id="KW-0732">Signal</keyword>
<keyword evidence="3" id="KW-1185">Reference proteome</keyword>
<comment type="caution">
    <text evidence="2">The sequence shown here is derived from an EMBL/GenBank/DDBJ whole genome shotgun (WGS) entry which is preliminary data.</text>
</comment>
<dbReference type="RefSeq" id="WP_163571880.1">
    <property type="nucleotide sequence ID" value="NZ_BAAANY010000012.1"/>
</dbReference>
<proteinExistence type="predicted"/>
<accession>A0ABN2H9K2</accession>
<gene>
    <name evidence="2" type="ORF">GCM10009765_36950</name>
</gene>
<sequence length="93" mass="9648">MKLIPAVALAGLLAAGTVALTAAPAAADGPPSQCGFWSDTANHSHWGNCRPTNVNIEVHTWVGSNWTRCVPGFQTTDLGNGFNIRTANEIGGC</sequence>
<feature type="chain" id="PRO_5047122429" evidence="1">
    <location>
        <begin position="28"/>
        <end position="93"/>
    </location>
</feature>
<evidence type="ECO:0000313" key="2">
    <source>
        <dbReference type="EMBL" id="GAA1684156.1"/>
    </source>
</evidence>